<keyword evidence="1" id="KW-0812">Transmembrane</keyword>
<dbReference type="AlphaFoldDB" id="A0A368T3Y6"/>
<sequence>MFCGDQLASGYPACVDQMALFAIASLIPAMLAFILMVAAFVTPGLRERPTLRAQTLGYSLAAWAIAGFTFVLGGLPSV</sequence>
<dbReference type="EMBL" id="QEIN01000112">
    <property type="protein sequence ID" value="RCV57414.1"/>
    <property type="molecule type" value="Genomic_DNA"/>
</dbReference>
<dbReference type="Proteomes" id="UP000253318">
    <property type="component" value="Unassembled WGS sequence"/>
</dbReference>
<organism evidence="2 3">
    <name type="scientific">Marinitenerispora sediminis</name>
    <dbReference type="NCBI Taxonomy" id="1931232"/>
    <lineage>
        <taxon>Bacteria</taxon>
        <taxon>Bacillati</taxon>
        <taxon>Actinomycetota</taxon>
        <taxon>Actinomycetes</taxon>
        <taxon>Streptosporangiales</taxon>
        <taxon>Nocardiopsidaceae</taxon>
        <taxon>Marinitenerispora</taxon>
    </lineage>
</organism>
<feature type="transmembrane region" description="Helical" evidence="1">
    <location>
        <begin position="55"/>
        <end position="75"/>
    </location>
</feature>
<evidence type="ECO:0000313" key="2">
    <source>
        <dbReference type="EMBL" id="RCV57414.1"/>
    </source>
</evidence>
<keyword evidence="1" id="KW-0472">Membrane</keyword>
<dbReference type="OrthoDB" id="3431370at2"/>
<protein>
    <submittedName>
        <fullName evidence="2">Uncharacterized protein</fullName>
    </submittedName>
</protein>
<feature type="transmembrane region" description="Helical" evidence="1">
    <location>
        <begin position="20"/>
        <end position="43"/>
    </location>
</feature>
<evidence type="ECO:0000256" key="1">
    <source>
        <dbReference type="SAM" id="Phobius"/>
    </source>
</evidence>
<keyword evidence="3" id="KW-1185">Reference proteome</keyword>
<keyword evidence="1" id="KW-1133">Transmembrane helix</keyword>
<reference evidence="2 3" key="1">
    <citation type="submission" date="2018-04" db="EMBL/GenBank/DDBJ databases">
        <title>Novel actinobacteria from marine sediment.</title>
        <authorList>
            <person name="Ng Z.Y."/>
            <person name="Tan G.Y.A."/>
        </authorList>
    </citation>
    <scope>NUCLEOTIDE SEQUENCE [LARGE SCALE GENOMIC DNA]</scope>
    <source>
        <strain evidence="2 3">TPS81</strain>
    </source>
</reference>
<comment type="caution">
    <text evidence="2">The sequence shown here is derived from an EMBL/GenBank/DDBJ whole genome shotgun (WGS) entry which is preliminary data.</text>
</comment>
<accession>A0A368T3Y6</accession>
<proteinExistence type="predicted"/>
<gene>
    <name evidence="2" type="ORF">DEF24_15310</name>
</gene>
<evidence type="ECO:0000313" key="3">
    <source>
        <dbReference type="Proteomes" id="UP000253318"/>
    </source>
</evidence>
<name>A0A368T3Y6_9ACTN</name>